<comment type="similarity">
    <text evidence="1">Belongs to the UPF0749 family.</text>
</comment>
<proteinExistence type="inferred from homology"/>
<accession>A0A8J3CKP6</accession>
<dbReference type="PANTHER" id="PTHR37313">
    <property type="entry name" value="UPF0749 PROTEIN RV1825"/>
    <property type="match status" value="1"/>
</dbReference>
<reference evidence="4" key="2">
    <citation type="submission" date="2020-09" db="EMBL/GenBank/DDBJ databases">
        <authorList>
            <person name="Sun Q."/>
            <person name="Zhou Y."/>
        </authorList>
    </citation>
    <scope>NUCLEOTIDE SEQUENCE</scope>
    <source>
        <strain evidence="4">CGMCC 4.5737</strain>
    </source>
</reference>
<keyword evidence="5" id="KW-1185">Reference proteome</keyword>
<keyword evidence="3" id="KW-0472">Membrane</keyword>
<feature type="transmembrane region" description="Helical" evidence="3">
    <location>
        <begin position="12"/>
        <end position="31"/>
    </location>
</feature>
<evidence type="ECO:0000256" key="2">
    <source>
        <dbReference type="SAM" id="MobiDB-lite"/>
    </source>
</evidence>
<dbReference type="Gene3D" id="3.30.70.1880">
    <property type="entry name" value="Protein of unknown function DUF881"/>
    <property type="match status" value="1"/>
</dbReference>
<keyword evidence="3" id="KW-0812">Transmembrane</keyword>
<name>A0A8J3CKP6_9PSEU</name>
<evidence type="ECO:0000256" key="3">
    <source>
        <dbReference type="SAM" id="Phobius"/>
    </source>
</evidence>
<dbReference type="InterPro" id="IPR010273">
    <property type="entry name" value="DUF881"/>
</dbReference>
<protein>
    <recommendedName>
        <fullName evidence="6">DUF881 domain-containing protein</fullName>
    </recommendedName>
</protein>
<evidence type="ECO:0000256" key="1">
    <source>
        <dbReference type="ARBA" id="ARBA00009108"/>
    </source>
</evidence>
<evidence type="ECO:0000313" key="4">
    <source>
        <dbReference type="EMBL" id="GGM78062.1"/>
    </source>
</evidence>
<dbReference type="AlphaFoldDB" id="A0A8J3CKP6"/>
<comment type="caution">
    <text evidence="4">The sequence shown here is derived from an EMBL/GenBank/DDBJ whole genome shotgun (WGS) entry which is preliminary data.</text>
</comment>
<dbReference type="EMBL" id="BMMK01000040">
    <property type="protein sequence ID" value="GGM78062.1"/>
    <property type="molecule type" value="Genomic_DNA"/>
</dbReference>
<evidence type="ECO:0008006" key="6">
    <source>
        <dbReference type="Google" id="ProtNLM"/>
    </source>
</evidence>
<organism evidence="4 5">
    <name type="scientific">Longimycelium tulufanense</name>
    <dbReference type="NCBI Taxonomy" id="907463"/>
    <lineage>
        <taxon>Bacteria</taxon>
        <taxon>Bacillati</taxon>
        <taxon>Actinomycetota</taxon>
        <taxon>Actinomycetes</taxon>
        <taxon>Pseudonocardiales</taxon>
        <taxon>Pseudonocardiaceae</taxon>
        <taxon>Longimycelium</taxon>
    </lineage>
</organism>
<keyword evidence="3" id="KW-1133">Transmembrane helix</keyword>
<dbReference type="PANTHER" id="PTHR37313:SF4">
    <property type="entry name" value="CONSERVED MEMBRANE PROTEIN-RELATED"/>
    <property type="match status" value="1"/>
</dbReference>
<dbReference type="GO" id="GO:0005886">
    <property type="term" value="C:plasma membrane"/>
    <property type="evidence" value="ECO:0007669"/>
    <property type="project" value="TreeGrafter"/>
</dbReference>
<feature type="region of interest" description="Disordered" evidence="2">
    <location>
        <begin position="231"/>
        <end position="251"/>
    </location>
</feature>
<reference evidence="4" key="1">
    <citation type="journal article" date="2014" name="Int. J. Syst. Evol. Microbiol.">
        <title>Complete genome sequence of Corynebacterium casei LMG S-19264T (=DSM 44701T), isolated from a smear-ripened cheese.</title>
        <authorList>
            <consortium name="US DOE Joint Genome Institute (JGI-PGF)"/>
            <person name="Walter F."/>
            <person name="Albersmeier A."/>
            <person name="Kalinowski J."/>
            <person name="Ruckert C."/>
        </authorList>
    </citation>
    <scope>NUCLEOTIDE SEQUENCE</scope>
    <source>
        <strain evidence="4">CGMCC 4.5737</strain>
    </source>
</reference>
<dbReference type="RefSeq" id="WP_229686800.1">
    <property type="nucleotide sequence ID" value="NZ_BMMK01000040.1"/>
</dbReference>
<dbReference type="Pfam" id="PF05949">
    <property type="entry name" value="DUF881"/>
    <property type="match status" value="1"/>
</dbReference>
<gene>
    <name evidence="4" type="ORF">GCM10012275_55890</name>
</gene>
<evidence type="ECO:0000313" key="5">
    <source>
        <dbReference type="Proteomes" id="UP000637578"/>
    </source>
</evidence>
<dbReference type="Proteomes" id="UP000637578">
    <property type="component" value="Unassembled WGS sequence"/>
</dbReference>
<sequence length="251" mass="26619">MRRLSQQPGASLGWWVAAPALCLLAGVLFAVTHNTADGYDLRGGRTTELSGLVRDADARVGAAEHHLADLRAQLREAESAAGGSDQRVRDLQQRADKLGPAAGLTGLAGGGLTVTLTDAPRGPDGRYPAGANPNDLVVHQQDLQSVLNALWTGGAEAVSVADQRLVSTSAPRCVGNTLLLHGRTYSPPYVIRAIGDPDRMAAALDAEPGVRVFRQYVQTFGLGYRVERSDDIRVPGYPGTPRLDNAQEVPR</sequence>